<dbReference type="Gene3D" id="2.40.360.10">
    <property type="entry name" value="YmcC-like"/>
    <property type="match status" value="1"/>
</dbReference>
<protein>
    <recommendedName>
        <fullName evidence="3">YjbF family lipoprotein</fullName>
    </recommendedName>
</protein>
<dbReference type="Proteomes" id="UP000050471">
    <property type="component" value="Unassembled WGS sequence"/>
</dbReference>
<name>A0A0P7IS05_9RHOB</name>
<dbReference type="OrthoDB" id="6237231at2"/>
<sequence>MGKVLEMRLTHISRLLSLAVLVLTACSSDPQQQALMAGIWQRNTLPDPNPEFVTLAKTGAPAYVVSVENRPGAYAQFLRQQVNIRGEETWISGDGVSLGMKEGLVLATRGLGGDLMSADISHLLPAILSRRNTVTELYLTHLSANDETSFSTFRCRLSNRGTRSVDLGPYTARTDLMVADCTNGDTTLKNLYWLDRQRGGIVQSRQWISPHTGSLALRVIPGAG</sequence>
<accession>A0A0P7IS05</accession>
<dbReference type="SUPFAM" id="SSF159270">
    <property type="entry name" value="YmcC-like"/>
    <property type="match status" value="1"/>
</dbReference>
<evidence type="ECO:0000313" key="1">
    <source>
        <dbReference type="EMBL" id="KPN61607.1"/>
    </source>
</evidence>
<keyword evidence="2" id="KW-1185">Reference proteome</keyword>
<dbReference type="PROSITE" id="PS51257">
    <property type="entry name" value="PROKAR_LIPOPROTEIN"/>
    <property type="match status" value="1"/>
</dbReference>
<dbReference type="Pfam" id="PF11102">
    <property type="entry name" value="YjbF"/>
    <property type="match status" value="1"/>
</dbReference>
<organism evidence="1 2">
    <name type="scientific">Aliiroseovarius crassostreae</name>
    <dbReference type="NCBI Taxonomy" id="154981"/>
    <lineage>
        <taxon>Bacteria</taxon>
        <taxon>Pseudomonadati</taxon>
        <taxon>Pseudomonadota</taxon>
        <taxon>Alphaproteobacteria</taxon>
        <taxon>Rhodobacterales</taxon>
        <taxon>Paracoccaceae</taxon>
        <taxon>Aliiroseovarius</taxon>
    </lineage>
</organism>
<dbReference type="STRING" id="154981.AKJ29_03045"/>
<reference evidence="1 2" key="1">
    <citation type="submission" date="2015-09" db="EMBL/GenBank/DDBJ databases">
        <title>Draft genome sequence of Aliiroseovarius crassostreae CV919-312TSm, the causative agent of Roseovarius Oyster Disease (formerly Juvenile Oyster Disease).</title>
        <authorList>
            <person name="Kessner L."/>
            <person name="Spinard E."/>
            <person name="Nelson D."/>
        </authorList>
    </citation>
    <scope>NUCLEOTIDE SEQUENCE [LARGE SCALE GENOMIC DNA]</scope>
    <source>
        <strain evidence="1 2">CV919-312</strain>
    </source>
</reference>
<dbReference type="InterPro" id="IPR021308">
    <property type="entry name" value="GfcB"/>
</dbReference>
<proteinExistence type="predicted"/>
<dbReference type="InterPro" id="IPR023373">
    <property type="entry name" value="YmcC_sf"/>
</dbReference>
<comment type="caution">
    <text evidence="1">The sequence shown here is derived from an EMBL/GenBank/DDBJ whole genome shotgun (WGS) entry which is preliminary data.</text>
</comment>
<dbReference type="EMBL" id="LKBA01000025">
    <property type="protein sequence ID" value="KPN61607.1"/>
    <property type="molecule type" value="Genomic_DNA"/>
</dbReference>
<evidence type="ECO:0008006" key="3">
    <source>
        <dbReference type="Google" id="ProtNLM"/>
    </source>
</evidence>
<dbReference type="AlphaFoldDB" id="A0A0P7IS05"/>
<gene>
    <name evidence="1" type="ORF">AKJ29_03045</name>
</gene>
<evidence type="ECO:0000313" key="2">
    <source>
        <dbReference type="Proteomes" id="UP000050471"/>
    </source>
</evidence>